<feature type="domain" description="HipA-like C-terminal" evidence="4">
    <location>
        <begin position="140"/>
        <end position="377"/>
    </location>
</feature>
<dbReference type="GO" id="GO:0004674">
    <property type="term" value="F:protein serine/threonine kinase activity"/>
    <property type="evidence" value="ECO:0007669"/>
    <property type="project" value="TreeGrafter"/>
</dbReference>
<feature type="domain" description="HipA N-terminal subdomain 1" evidence="5">
    <location>
        <begin position="8"/>
        <end position="103"/>
    </location>
</feature>
<evidence type="ECO:0000313" key="7">
    <source>
        <dbReference type="Proteomes" id="UP000008975"/>
    </source>
</evidence>
<dbReference type="Pfam" id="PF07804">
    <property type="entry name" value="HipA_C"/>
    <property type="match status" value="1"/>
</dbReference>
<dbReference type="InterPro" id="IPR052028">
    <property type="entry name" value="HipA_Ser/Thr_kinase"/>
</dbReference>
<keyword evidence="2" id="KW-0808">Transferase</keyword>
<reference evidence="6 7" key="1">
    <citation type="journal article" date="2011" name="J. Bacteriol.">
        <title>Genome sequence of Microbacterium testaceum StLB037, an N-acylhomoserine lactone-degrading bacterium isolated from potato leaves.</title>
        <authorList>
            <person name="Morohoshi T."/>
            <person name="Wang W.-Z."/>
            <person name="Someya N."/>
            <person name="Ikeda T."/>
        </authorList>
    </citation>
    <scope>NUCLEOTIDE SEQUENCE [LARGE SCALE GENOMIC DNA]</scope>
    <source>
        <strain evidence="6 7">StLB037</strain>
    </source>
</reference>
<dbReference type="Proteomes" id="UP000008975">
    <property type="component" value="Chromosome"/>
</dbReference>
<gene>
    <name evidence="6" type="ordered locus">MTES_1786</name>
</gene>
<reference key="2">
    <citation type="submission" date="2011-02" db="EMBL/GenBank/DDBJ databases">
        <title>Genome sequence of Microbacterium testaceum StLB037.</title>
        <authorList>
            <person name="Morohoshi T."/>
            <person name="Wang W.Z."/>
            <person name="Someya N."/>
            <person name="Ikeda T."/>
        </authorList>
    </citation>
    <scope>NUCLEOTIDE SEQUENCE</scope>
    <source>
        <strain>StLB037</strain>
    </source>
</reference>
<dbReference type="Gene3D" id="1.10.1070.20">
    <property type="match status" value="1"/>
</dbReference>
<sequence length="438" mass="47173">MTVDRVPVVLYGTMIGHLTREGSRAVLRWSAEAEQRWGLRSRVLSASLRVGEESADLSESFFGALLPEGEHIARLARDVKVDRGDLIGLLAEVGADLAGALRISGAAADPRREPERLSAAEVSALLDRADGFLLGGGGSALPGFQRKLTLTRGDGGWIRGNGVLPSTHILKPVGPDARSAVEAEAYALAVARHAGLTTMDSWVEQIGARWVLVIERYDRRLVGTQIERLHQEDAAQALGIPWGGNEKFEENDSRVSLRAVAGLLDRGGNLFAERDADKRRLLRYVAFNVAMGNTDAHAKNFSLLHDDSGATSLAPIYDVAPLALAYGATTRLSMWVDGVQHLPEVTREDLVAEGRSWGLKDAVATAAVDETLSAMVEATRRLPAHDSIEAHVPGYVRGQAQDLLDGEPARIASHLPLMLRERLGAPQPRGDASAEPSR</sequence>
<keyword evidence="3" id="KW-0418">Kinase</keyword>
<accession>E8NBA3</accession>
<dbReference type="NCBIfam" id="TIGR03071">
    <property type="entry name" value="couple_hipA"/>
    <property type="match status" value="1"/>
</dbReference>
<dbReference type="OrthoDB" id="3182374at2"/>
<proteinExistence type="inferred from homology"/>
<name>E8NBA3_MICTS</name>
<dbReference type="InterPro" id="IPR012893">
    <property type="entry name" value="HipA-like_C"/>
</dbReference>
<comment type="similarity">
    <text evidence="1">Belongs to the HipA Ser/Thr kinase family.</text>
</comment>
<dbReference type="PANTHER" id="PTHR37419:SF1">
    <property type="entry name" value="SERINE_THREONINE-PROTEIN KINASE TOXIN HIPA"/>
    <property type="match status" value="1"/>
</dbReference>
<dbReference type="HOGENOM" id="CLU_030167_1_0_11"/>
<evidence type="ECO:0000256" key="3">
    <source>
        <dbReference type="ARBA" id="ARBA00022777"/>
    </source>
</evidence>
<protein>
    <recommendedName>
        <fullName evidence="8">Serine/threonine-protein kinase HipA</fullName>
    </recommendedName>
</protein>
<dbReference type="eggNOG" id="COG3550">
    <property type="taxonomic scope" value="Bacteria"/>
</dbReference>
<evidence type="ECO:0000256" key="2">
    <source>
        <dbReference type="ARBA" id="ARBA00022679"/>
    </source>
</evidence>
<evidence type="ECO:0000256" key="1">
    <source>
        <dbReference type="ARBA" id="ARBA00010164"/>
    </source>
</evidence>
<dbReference type="GO" id="GO:0005829">
    <property type="term" value="C:cytosol"/>
    <property type="evidence" value="ECO:0007669"/>
    <property type="project" value="TreeGrafter"/>
</dbReference>
<dbReference type="AlphaFoldDB" id="E8NBA3"/>
<organism evidence="6 7">
    <name type="scientific">Microbacterium testaceum (strain StLB037)</name>
    <dbReference type="NCBI Taxonomy" id="979556"/>
    <lineage>
        <taxon>Bacteria</taxon>
        <taxon>Bacillati</taxon>
        <taxon>Actinomycetota</taxon>
        <taxon>Actinomycetes</taxon>
        <taxon>Micrococcales</taxon>
        <taxon>Microbacteriaceae</taxon>
        <taxon>Microbacterium</taxon>
    </lineage>
</organism>
<dbReference type="RefSeq" id="WP_013584875.1">
    <property type="nucleotide sequence ID" value="NC_015125.1"/>
</dbReference>
<dbReference type="KEGG" id="mts:MTES_1786"/>
<evidence type="ECO:0000259" key="5">
    <source>
        <dbReference type="Pfam" id="PF13657"/>
    </source>
</evidence>
<dbReference type="Pfam" id="PF13657">
    <property type="entry name" value="Couple_hipA"/>
    <property type="match status" value="1"/>
</dbReference>
<evidence type="ECO:0008006" key="8">
    <source>
        <dbReference type="Google" id="ProtNLM"/>
    </source>
</evidence>
<evidence type="ECO:0000259" key="4">
    <source>
        <dbReference type="Pfam" id="PF07804"/>
    </source>
</evidence>
<dbReference type="InterPro" id="IPR017508">
    <property type="entry name" value="HipA_N1"/>
</dbReference>
<evidence type="ECO:0000313" key="6">
    <source>
        <dbReference type="EMBL" id="BAJ74750.1"/>
    </source>
</evidence>
<dbReference type="PANTHER" id="PTHR37419">
    <property type="entry name" value="SERINE/THREONINE-PROTEIN KINASE TOXIN HIPA"/>
    <property type="match status" value="1"/>
</dbReference>
<dbReference type="EMBL" id="AP012052">
    <property type="protein sequence ID" value="BAJ74750.1"/>
    <property type="molecule type" value="Genomic_DNA"/>
</dbReference>